<evidence type="ECO:0000313" key="2">
    <source>
        <dbReference type="EMBL" id="CAJ0692797.1"/>
    </source>
</evidence>
<feature type="compositionally biased region" description="Polar residues" evidence="1">
    <location>
        <begin position="1"/>
        <end position="14"/>
    </location>
</feature>
<proteinExistence type="predicted"/>
<gene>
    <name evidence="2" type="ORF">LMG18091_01673</name>
</gene>
<evidence type="ECO:0000313" key="3">
    <source>
        <dbReference type="Proteomes" id="UP001189915"/>
    </source>
</evidence>
<keyword evidence="3" id="KW-1185">Reference proteome</keyword>
<dbReference type="Proteomes" id="UP001189915">
    <property type="component" value="Unassembled WGS sequence"/>
</dbReference>
<accession>A0AAD2AVY9</accession>
<dbReference type="AlphaFoldDB" id="A0AAD2AVY9"/>
<protein>
    <submittedName>
        <fullName evidence="2">Uncharacterized protein</fullName>
    </submittedName>
</protein>
<dbReference type="RefSeq" id="WP_316667260.1">
    <property type="nucleotide sequence ID" value="NZ_CATWAF010000002.1"/>
</dbReference>
<sequence length="83" mass="8575">MTTFGPTTSPSAATRSAHRTPLADQTAGHANTPTAFSEQLQAITATGKADMLTAARLEDELNRAQALAKLLEAGPKAAKDLLA</sequence>
<name>A0AAD2AVY9_9RALS</name>
<evidence type="ECO:0000256" key="1">
    <source>
        <dbReference type="SAM" id="MobiDB-lite"/>
    </source>
</evidence>
<comment type="caution">
    <text evidence="2">The sequence shown here is derived from an EMBL/GenBank/DDBJ whole genome shotgun (WGS) entry which is preliminary data.</text>
</comment>
<dbReference type="EMBL" id="CATWAF010000002">
    <property type="protein sequence ID" value="CAJ0692797.1"/>
    <property type="molecule type" value="Genomic_DNA"/>
</dbReference>
<reference evidence="2 3" key="1">
    <citation type="submission" date="2023-07" db="EMBL/GenBank/DDBJ databases">
        <authorList>
            <person name="Peeters C."/>
        </authorList>
    </citation>
    <scope>NUCLEOTIDE SEQUENCE [LARGE SCALE GENOMIC DNA]</scope>
    <source>
        <strain evidence="2 3">LMG 18091</strain>
    </source>
</reference>
<feature type="region of interest" description="Disordered" evidence="1">
    <location>
        <begin position="1"/>
        <end position="34"/>
    </location>
</feature>
<organism evidence="2 3">
    <name type="scientific">Ralstonia wenshanensis</name>
    <dbReference type="NCBI Taxonomy" id="2842456"/>
    <lineage>
        <taxon>Bacteria</taxon>
        <taxon>Pseudomonadati</taxon>
        <taxon>Pseudomonadota</taxon>
        <taxon>Betaproteobacteria</taxon>
        <taxon>Burkholderiales</taxon>
        <taxon>Burkholderiaceae</taxon>
        <taxon>Ralstonia</taxon>
    </lineage>
</organism>